<gene>
    <name evidence="22" type="ORF">LSH36_39g15019</name>
</gene>
<dbReference type="InterPro" id="IPR052615">
    <property type="entry name" value="FGFRL"/>
</dbReference>
<keyword evidence="8" id="KW-0547">Nucleotide-binding</keyword>
<evidence type="ECO:0000256" key="17">
    <source>
        <dbReference type="ARBA" id="ARBA00023319"/>
    </source>
</evidence>
<evidence type="ECO:0000256" key="9">
    <source>
        <dbReference type="ARBA" id="ARBA00022777"/>
    </source>
</evidence>
<evidence type="ECO:0000256" key="16">
    <source>
        <dbReference type="ARBA" id="ARBA00023180"/>
    </source>
</evidence>
<dbReference type="InterPro" id="IPR013783">
    <property type="entry name" value="Ig-like_fold"/>
</dbReference>
<dbReference type="SUPFAM" id="SSF48726">
    <property type="entry name" value="Immunoglobulin"/>
    <property type="match status" value="2"/>
</dbReference>
<feature type="region of interest" description="Disordered" evidence="18">
    <location>
        <begin position="508"/>
        <end position="555"/>
    </location>
</feature>
<feature type="domain" description="Ig-like" evidence="21">
    <location>
        <begin position="165"/>
        <end position="278"/>
    </location>
</feature>
<dbReference type="AlphaFoldDB" id="A0AAD9K9D2"/>
<feature type="signal peptide" evidence="20">
    <location>
        <begin position="1"/>
        <end position="29"/>
    </location>
</feature>
<keyword evidence="16" id="KW-0325">Glycoprotein</keyword>
<dbReference type="FunFam" id="2.60.40.10:FF:000016">
    <property type="entry name" value="Fibroblast growth factor receptor"/>
    <property type="match status" value="1"/>
</dbReference>
<keyword evidence="7" id="KW-0677">Repeat</keyword>
<evidence type="ECO:0000256" key="8">
    <source>
        <dbReference type="ARBA" id="ARBA00022741"/>
    </source>
</evidence>
<dbReference type="PROSITE" id="PS50835">
    <property type="entry name" value="IG_LIKE"/>
    <property type="match status" value="2"/>
</dbReference>
<dbReference type="Gene3D" id="2.60.40.10">
    <property type="entry name" value="Immunoglobulins"/>
    <property type="match status" value="2"/>
</dbReference>
<evidence type="ECO:0000256" key="13">
    <source>
        <dbReference type="ARBA" id="ARBA00023137"/>
    </source>
</evidence>
<dbReference type="FunFam" id="2.60.40.10:FF:000020">
    <property type="entry name" value="Fibroblast growth factor receptor"/>
    <property type="match status" value="1"/>
</dbReference>
<keyword evidence="6 20" id="KW-0732">Signal</keyword>
<keyword evidence="4" id="KW-0808">Transferase</keyword>
<feature type="region of interest" description="Disordered" evidence="18">
    <location>
        <begin position="223"/>
        <end position="242"/>
    </location>
</feature>
<evidence type="ECO:0000259" key="21">
    <source>
        <dbReference type="PROSITE" id="PS50835"/>
    </source>
</evidence>
<keyword evidence="23" id="KW-1185">Reference proteome</keyword>
<evidence type="ECO:0000256" key="15">
    <source>
        <dbReference type="ARBA" id="ARBA00023170"/>
    </source>
</evidence>
<evidence type="ECO:0000256" key="7">
    <source>
        <dbReference type="ARBA" id="ARBA00022737"/>
    </source>
</evidence>
<evidence type="ECO:0000256" key="10">
    <source>
        <dbReference type="ARBA" id="ARBA00022840"/>
    </source>
</evidence>
<evidence type="ECO:0000256" key="4">
    <source>
        <dbReference type="ARBA" id="ARBA00022679"/>
    </source>
</evidence>
<evidence type="ECO:0000256" key="19">
    <source>
        <dbReference type="SAM" id="Phobius"/>
    </source>
</evidence>
<feature type="chain" id="PRO_5042204062" description="receptor protein-tyrosine kinase" evidence="20">
    <location>
        <begin position="30"/>
        <end position="555"/>
    </location>
</feature>
<feature type="transmembrane region" description="Helical" evidence="19">
    <location>
        <begin position="421"/>
        <end position="444"/>
    </location>
</feature>
<feature type="domain" description="Ig-like" evidence="21">
    <location>
        <begin position="287"/>
        <end position="395"/>
    </location>
</feature>
<evidence type="ECO:0000256" key="6">
    <source>
        <dbReference type="ARBA" id="ARBA00022729"/>
    </source>
</evidence>
<organism evidence="22 23">
    <name type="scientific">Paralvinella palmiformis</name>
    <dbReference type="NCBI Taxonomy" id="53620"/>
    <lineage>
        <taxon>Eukaryota</taxon>
        <taxon>Metazoa</taxon>
        <taxon>Spiralia</taxon>
        <taxon>Lophotrochozoa</taxon>
        <taxon>Annelida</taxon>
        <taxon>Polychaeta</taxon>
        <taxon>Sedentaria</taxon>
        <taxon>Canalipalpata</taxon>
        <taxon>Terebellida</taxon>
        <taxon>Terebelliformia</taxon>
        <taxon>Alvinellidae</taxon>
        <taxon>Paralvinella</taxon>
    </lineage>
</organism>
<evidence type="ECO:0000313" key="22">
    <source>
        <dbReference type="EMBL" id="KAK2166455.1"/>
    </source>
</evidence>
<keyword evidence="10" id="KW-0067">ATP-binding</keyword>
<keyword evidence="17" id="KW-0393">Immunoglobulin domain</keyword>
<evidence type="ECO:0000256" key="12">
    <source>
        <dbReference type="ARBA" id="ARBA00023136"/>
    </source>
</evidence>
<dbReference type="InterPro" id="IPR003598">
    <property type="entry name" value="Ig_sub2"/>
</dbReference>
<dbReference type="InterPro" id="IPR007110">
    <property type="entry name" value="Ig-like_dom"/>
</dbReference>
<keyword evidence="15" id="KW-0675">Receptor</keyword>
<evidence type="ECO:0000256" key="11">
    <source>
        <dbReference type="ARBA" id="ARBA00022989"/>
    </source>
</evidence>
<proteinExistence type="predicted"/>
<evidence type="ECO:0000256" key="2">
    <source>
        <dbReference type="ARBA" id="ARBA00011902"/>
    </source>
</evidence>
<evidence type="ECO:0000256" key="20">
    <source>
        <dbReference type="SAM" id="SignalP"/>
    </source>
</evidence>
<keyword evidence="9" id="KW-0418">Kinase</keyword>
<dbReference type="SMART" id="SM00408">
    <property type="entry name" value="IGc2"/>
    <property type="match status" value="2"/>
</dbReference>
<dbReference type="GO" id="GO:0005886">
    <property type="term" value="C:plasma membrane"/>
    <property type="evidence" value="ECO:0007669"/>
    <property type="project" value="TreeGrafter"/>
</dbReference>
<dbReference type="PANTHER" id="PTHR19890:SF10">
    <property type="entry name" value="FIBROBLAST GROWTH FACTOR RECEPTOR-LIKE 1"/>
    <property type="match status" value="1"/>
</dbReference>
<sequence>MKRTAPFPSFWIVLMIVLASLIGKHLVRTESLLDALNKQFGSEESDQSRYDIVVRRILSESRLDKIEFSFQFDAGVSPFLEQVEIAPPDGESSAPRDREIEIRNQKTSEIYLLLRCWTSYHIVRSSSDVILDVGRRGVVKLYSGDANQSVPPPELDNFPSADDLPHFTKPEQMEPSLLIRPVGSSIRLSCDALGFPLPAIDWYKDGQKIDTAVLDDHMESGKWRFGSSNNGGNSEDGSKADSDMWSLPLVSLQEEDSGEYKCVVSNGHGEISHTYTLTVIEESKAKPILVPPNPRNMTVRYGEMASFMCEVHSIDQPHIQWLKRLDGTSTSQSDSTIRVNGQEFVVLQTGEVLSRQDGSFLNKLTINHATEEDSGMYICLGANTKGYTIRSAYLTVLPESVYSSGMDAIPQETSSFWDNRALPIIIGIPAGIILVIITIAVCIIKRKQGRAVARPPNQPTVRVQHYPPQSHVYGQTPSEKVFDHQYAALHPQYPVDATSQDRIIKTYSDKHSDSSYPSPPQTSGTPPVPSLAPTPTSEYHENKLTKKSTTQGSGK</sequence>
<keyword evidence="11 19" id="KW-1133">Transmembrane helix</keyword>
<dbReference type="Proteomes" id="UP001208570">
    <property type="component" value="Unassembled WGS sequence"/>
</dbReference>
<dbReference type="InterPro" id="IPR036179">
    <property type="entry name" value="Ig-like_dom_sf"/>
</dbReference>
<keyword evidence="5 19" id="KW-0812">Transmembrane</keyword>
<dbReference type="GO" id="GO:0005524">
    <property type="term" value="F:ATP binding"/>
    <property type="evidence" value="ECO:0007669"/>
    <property type="project" value="UniProtKB-KW"/>
</dbReference>
<comment type="caution">
    <text evidence="22">The sequence shown here is derived from an EMBL/GenBank/DDBJ whole genome shotgun (WGS) entry which is preliminary data.</text>
</comment>
<evidence type="ECO:0000256" key="3">
    <source>
        <dbReference type="ARBA" id="ARBA00022553"/>
    </source>
</evidence>
<dbReference type="EC" id="2.7.10.1" evidence="2"/>
<dbReference type="PANTHER" id="PTHR19890">
    <property type="entry name" value="FIBROBLAST GROWTH FACTOR RECEPTOR"/>
    <property type="match status" value="1"/>
</dbReference>
<dbReference type="InterPro" id="IPR003599">
    <property type="entry name" value="Ig_sub"/>
</dbReference>
<reference evidence="22" key="1">
    <citation type="journal article" date="2023" name="Mol. Biol. Evol.">
        <title>Third-Generation Sequencing Reveals the Adaptive Role of the Epigenome in Three Deep-Sea Polychaetes.</title>
        <authorList>
            <person name="Perez M."/>
            <person name="Aroh O."/>
            <person name="Sun Y."/>
            <person name="Lan Y."/>
            <person name="Juniper S.K."/>
            <person name="Young C.R."/>
            <person name="Angers B."/>
            <person name="Qian P.Y."/>
        </authorList>
    </citation>
    <scope>NUCLEOTIDE SEQUENCE</scope>
    <source>
        <strain evidence="22">P08H-3</strain>
    </source>
</reference>
<evidence type="ECO:0000256" key="1">
    <source>
        <dbReference type="ARBA" id="ARBA00004167"/>
    </source>
</evidence>
<dbReference type="EMBL" id="JAODUP010000039">
    <property type="protein sequence ID" value="KAK2166455.1"/>
    <property type="molecule type" value="Genomic_DNA"/>
</dbReference>
<keyword evidence="13" id="KW-0829">Tyrosine-protein kinase</keyword>
<comment type="subcellular location">
    <subcellularLocation>
        <location evidence="1">Membrane</location>
        <topology evidence="1">Single-pass membrane protein</topology>
    </subcellularLocation>
</comment>
<evidence type="ECO:0000256" key="18">
    <source>
        <dbReference type="SAM" id="MobiDB-lite"/>
    </source>
</evidence>
<name>A0AAD9K9D2_9ANNE</name>
<accession>A0AAD9K9D2</accession>
<keyword evidence="3" id="KW-0597">Phosphoprotein</keyword>
<keyword evidence="12 19" id="KW-0472">Membrane</keyword>
<dbReference type="SMART" id="SM00409">
    <property type="entry name" value="IG"/>
    <property type="match status" value="2"/>
</dbReference>
<dbReference type="GO" id="GO:0005007">
    <property type="term" value="F:fibroblast growth factor receptor activity"/>
    <property type="evidence" value="ECO:0007669"/>
    <property type="project" value="TreeGrafter"/>
</dbReference>
<keyword evidence="14" id="KW-1015">Disulfide bond</keyword>
<dbReference type="GO" id="GO:0017134">
    <property type="term" value="F:fibroblast growth factor binding"/>
    <property type="evidence" value="ECO:0007669"/>
    <property type="project" value="TreeGrafter"/>
</dbReference>
<evidence type="ECO:0000313" key="23">
    <source>
        <dbReference type="Proteomes" id="UP001208570"/>
    </source>
</evidence>
<protein>
    <recommendedName>
        <fullName evidence="2">receptor protein-tyrosine kinase</fullName>
        <ecNumber evidence="2">2.7.10.1</ecNumber>
    </recommendedName>
</protein>
<evidence type="ECO:0000256" key="5">
    <source>
        <dbReference type="ARBA" id="ARBA00022692"/>
    </source>
</evidence>
<evidence type="ECO:0000256" key="14">
    <source>
        <dbReference type="ARBA" id="ARBA00023157"/>
    </source>
</evidence>
<dbReference type="Pfam" id="PF13927">
    <property type="entry name" value="Ig_3"/>
    <property type="match status" value="2"/>
</dbReference>